<dbReference type="EMBL" id="JAYMYS010000002">
    <property type="protein sequence ID" value="KAK7405506.1"/>
    <property type="molecule type" value="Genomic_DNA"/>
</dbReference>
<organism evidence="1 2">
    <name type="scientific">Psophocarpus tetragonolobus</name>
    <name type="common">Winged bean</name>
    <name type="synonym">Dolichos tetragonolobus</name>
    <dbReference type="NCBI Taxonomy" id="3891"/>
    <lineage>
        <taxon>Eukaryota</taxon>
        <taxon>Viridiplantae</taxon>
        <taxon>Streptophyta</taxon>
        <taxon>Embryophyta</taxon>
        <taxon>Tracheophyta</taxon>
        <taxon>Spermatophyta</taxon>
        <taxon>Magnoliopsida</taxon>
        <taxon>eudicotyledons</taxon>
        <taxon>Gunneridae</taxon>
        <taxon>Pentapetalae</taxon>
        <taxon>rosids</taxon>
        <taxon>fabids</taxon>
        <taxon>Fabales</taxon>
        <taxon>Fabaceae</taxon>
        <taxon>Papilionoideae</taxon>
        <taxon>50 kb inversion clade</taxon>
        <taxon>NPAAA clade</taxon>
        <taxon>indigoferoid/millettioid clade</taxon>
        <taxon>Phaseoleae</taxon>
        <taxon>Psophocarpus</taxon>
    </lineage>
</organism>
<comment type="caution">
    <text evidence="1">The sequence shown here is derived from an EMBL/GenBank/DDBJ whole genome shotgun (WGS) entry which is preliminary data.</text>
</comment>
<evidence type="ECO:0000313" key="1">
    <source>
        <dbReference type="EMBL" id="KAK7405506.1"/>
    </source>
</evidence>
<dbReference type="AlphaFoldDB" id="A0AAN9SSX3"/>
<reference evidence="1 2" key="1">
    <citation type="submission" date="2024-01" db="EMBL/GenBank/DDBJ databases">
        <title>The genomes of 5 underutilized Papilionoideae crops provide insights into root nodulation and disease resistanc.</title>
        <authorList>
            <person name="Jiang F."/>
        </authorList>
    </citation>
    <scope>NUCLEOTIDE SEQUENCE [LARGE SCALE GENOMIC DNA]</scope>
    <source>
        <strain evidence="1">DUOXIRENSHENG_FW03</strain>
        <tissue evidence="1">Leaves</tissue>
    </source>
</reference>
<protein>
    <submittedName>
        <fullName evidence="1">Uncharacterized protein</fullName>
    </submittedName>
</protein>
<sequence>MAFSSAKSIRDFTIKDTNGNFVVEDAVEEESRSQIFVQELPSWMLLKGWLIQEEKEKMAGWSRSARKMEDGDGKRKCRIEVEDLFYCL</sequence>
<accession>A0AAN9SSX3</accession>
<name>A0AAN9SSX3_PSOTE</name>
<evidence type="ECO:0000313" key="2">
    <source>
        <dbReference type="Proteomes" id="UP001386955"/>
    </source>
</evidence>
<proteinExistence type="predicted"/>
<dbReference type="Proteomes" id="UP001386955">
    <property type="component" value="Unassembled WGS sequence"/>
</dbReference>
<keyword evidence="2" id="KW-1185">Reference proteome</keyword>
<gene>
    <name evidence="1" type="ORF">VNO78_06869</name>
</gene>